<evidence type="ECO:0000313" key="2">
    <source>
        <dbReference type="Proteomes" id="UP001259982"/>
    </source>
</evidence>
<name>A0ABU3B7K8_9GAMM</name>
<dbReference type="RefSeq" id="WP_311658554.1">
    <property type="nucleotide sequence ID" value="NZ_JAVRHY010000006.1"/>
</dbReference>
<keyword evidence="2" id="KW-1185">Reference proteome</keyword>
<sequence>MAYSIHVLFAQRLCYYEGEFDYECLGVMSEGEMSENPGYLESLRKKHLEGDEFVAAEIIEVKVDRSDIDDRLMPARKPVMGVIGESGAES</sequence>
<protein>
    <submittedName>
        <fullName evidence="1">Uncharacterized protein</fullName>
    </submittedName>
</protein>
<reference evidence="1 2" key="1">
    <citation type="submission" date="2023-09" db="EMBL/GenBank/DDBJ databases">
        <authorList>
            <person name="Rey-Velasco X."/>
        </authorList>
    </citation>
    <scope>NUCLEOTIDE SEQUENCE [LARGE SCALE GENOMIC DNA]</scope>
    <source>
        <strain evidence="1 2">P385</strain>
    </source>
</reference>
<comment type="caution">
    <text evidence="1">The sequence shown here is derived from an EMBL/GenBank/DDBJ whole genome shotgun (WGS) entry which is preliminary data.</text>
</comment>
<accession>A0ABU3B7K8</accession>
<dbReference type="EMBL" id="JAVRHY010000006">
    <property type="protein sequence ID" value="MDT0618446.1"/>
    <property type="molecule type" value="Genomic_DNA"/>
</dbReference>
<organism evidence="1 2">
    <name type="scientific">Spectribacter acetivorans</name>
    <dbReference type="NCBI Taxonomy" id="3075603"/>
    <lineage>
        <taxon>Bacteria</taxon>
        <taxon>Pseudomonadati</taxon>
        <taxon>Pseudomonadota</taxon>
        <taxon>Gammaproteobacteria</taxon>
        <taxon>Salinisphaerales</taxon>
        <taxon>Salinisphaeraceae</taxon>
        <taxon>Spectribacter</taxon>
    </lineage>
</organism>
<proteinExistence type="predicted"/>
<dbReference type="Proteomes" id="UP001259982">
    <property type="component" value="Unassembled WGS sequence"/>
</dbReference>
<gene>
    <name evidence="1" type="ORF">RM531_08150</name>
</gene>
<evidence type="ECO:0000313" key="1">
    <source>
        <dbReference type="EMBL" id="MDT0618446.1"/>
    </source>
</evidence>